<dbReference type="Proteomes" id="UP000792457">
    <property type="component" value="Unassembled WGS sequence"/>
</dbReference>
<comment type="caution">
    <text evidence="1">The sequence shown here is derived from an EMBL/GenBank/DDBJ whole genome shotgun (WGS) entry which is preliminary data.</text>
</comment>
<name>A0A8K0K7Y3_LADFU</name>
<feature type="non-terminal residue" evidence="1">
    <location>
        <position position="166"/>
    </location>
</feature>
<evidence type="ECO:0000313" key="1">
    <source>
        <dbReference type="EMBL" id="KAG8229523.1"/>
    </source>
</evidence>
<reference evidence="1" key="2">
    <citation type="submission" date="2017-10" db="EMBL/GenBank/DDBJ databases">
        <title>Ladona fulva Genome sequencing and assembly.</title>
        <authorList>
            <person name="Murali S."/>
            <person name="Richards S."/>
            <person name="Bandaranaike D."/>
            <person name="Bellair M."/>
            <person name="Blankenburg K."/>
            <person name="Chao H."/>
            <person name="Dinh H."/>
            <person name="Doddapaneni H."/>
            <person name="Dugan-Rocha S."/>
            <person name="Elkadiri S."/>
            <person name="Gnanaolivu R."/>
            <person name="Hernandez B."/>
            <person name="Skinner E."/>
            <person name="Javaid M."/>
            <person name="Lee S."/>
            <person name="Li M."/>
            <person name="Ming W."/>
            <person name="Munidasa M."/>
            <person name="Muniz J."/>
            <person name="Nguyen L."/>
            <person name="Hughes D."/>
            <person name="Osuji N."/>
            <person name="Pu L.-L."/>
            <person name="Puazo M."/>
            <person name="Qu C."/>
            <person name="Quiroz J."/>
            <person name="Raj R."/>
            <person name="Weissenberger G."/>
            <person name="Xin Y."/>
            <person name="Zou X."/>
            <person name="Han Y."/>
            <person name="Worley K."/>
            <person name="Muzny D."/>
            <person name="Gibbs R."/>
        </authorList>
    </citation>
    <scope>NUCLEOTIDE SEQUENCE</scope>
    <source>
        <strain evidence="1">Sampled in the wild</strain>
    </source>
</reference>
<organism evidence="1 2">
    <name type="scientific">Ladona fulva</name>
    <name type="common">Scarce chaser dragonfly</name>
    <name type="synonym">Libellula fulva</name>
    <dbReference type="NCBI Taxonomy" id="123851"/>
    <lineage>
        <taxon>Eukaryota</taxon>
        <taxon>Metazoa</taxon>
        <taxon>Ecdysozoa</taxon>
        <taxon>Arthropoda</taxon>
        <taxon>Hexapoda</taxon>
        <taxon>Insecta</taxon>
        <taxon>Pterygota</taxon>
        <taxon>Palaeoptera</taxon>
        <taxon>Odonata</taxon>
        <taxon>Epiprocta</taxon>
        <taxon>Anisoptera</taxon>
        <taxon>Libelluloidea</taxon>
        <taxon>Libellulidae</taxon>
        <taxon>Ladona</taxon>
    </lineage>
</organism>
<dbReference type="EMBL" id="KZ308433">
    <property type="protein sequence ID" value="KAG8229523.1"/>
    <property type="molecule type" value="Genomic_DNA"/>
</dbReference>
<protein>
    <submittedName>
        <fullName evidence="1">Uncharacterized protein</fullName>
    </submittedName>
</protein>
<accession>A0A8K0K7Y3</accession>
<dbReference type="AlphaFoldDB" id="A0A8K0K7Y3"/>
<gene>
    <name evidence="1" type="ORF">J437_LFUL004929</name>
</gene>
<keyword evidence="2" id="KW-1185">Reference proteome</keyword>
<reference evidence="1" key="1">
    <citation type="submission" date="2013-04" db="EMBL/GenBank/DDBJ databases">
        <authorList>
            <person name="Qu J."/>
            <person name="Murali S.C."/>
            <person name="Bandaranaike D."/>
            <person name="Bellair M."/>
            <person name="Blankenburg K."/>
            <person name="Chao H."/>
            <person name="Dinh H."/>
            <person name="Doddapaneni H."/>
            <person name="Downs B."/>
            <person name="Dugan-Rocha S."/>
            <person name="Elkadiri S."/>
            <person name="Gnanaolivu R.D."/>
            <person name="Hernandez B."/>
            <person name="Javaid M."/>
            <person name="Jayaseelan J.C."/>
            <person name="Lee S."/>
            <person name="Li M."/>
            <person name="Ming W."/>
            <person name="Munidasa M."/>
            <person name="Muniz J."/>
            <person name="Nguyen L."/>
            <person name="Ongeri F."/>
            <person name="Osuji N."/>
            <person name="Pu L.-L."/>
            <person name="Puazo M."/>
            <person name="Qu C."/>
            <person name="Quiroz J."/>
            <person name="Raj R."/>
            <person name="Weissenberger G."/>
            <person name="Xin Y."/>
            <person name="Zou X."/>
            <person name="Han Y."/>
            <person name="Richards S."/>
            <person name="Worley K."/>
            <person name="Muzny D."/>
            <person name="Gibbs R."/>
        </authorList>
    </citation>
    <scope>NUCLEOTIDE SEQUENCE</scope>
    <source>
        <strain evidence="1">Sampled in the wild</strain>
    </source>
</reference>
<proteinExistence type="predicted"/>
<dbReference type="OrthoDB" id="6778883at2759"/>
<sequence>KAKPPKSNITKEERTAIKRLRQNPNITVLPVDKGNATVLLRSESYHQKIRKILEDPIYCVLPRDPTDLIMRKTSALLRGSGLPTETCKNLLPQGPVPPRLYGLPKIHKEGTPLRPIYPPCEKLGRIRKDSLPTSTGSRRHHGKLRCRFTLHQSSHRRFTPIITTTL</sequence>
<evidence type="ECO:0000313" key="2">
    <source>
        <dbReference type="Proteomes" id="UP000792457"/>
    </source>
</evidence>